<dbReference type="InterPro" id="IPR036188">
    <property type="entry name" value="FAD/NAD-bd_sf"/>
</dbReference>
<reference evidence="3 4" key="1">
    <citation type="submission" date="2020-12" db="EMBL/GenBank/DDBJ databases">
        <title>FDA dAtabase for Regulatory Grade micrObial Sequences (FDA-ARGOS): Supporting development and validation of Infectious Disease Dx tests.</title>
        <authorList>
            <person name="Sproer C."/>
            <person name="Gronow S."/>
            <person name="Severitt S."/>
            <person name="Schroder I."/>
            <person name="Tallon L."/>
            <person name="Sadzewicz L."/>
            <person name="Zhao X."/>
            <person name="Boylan J."/>
            <person name="Ott S."/>
            <person name="Bowen H."/>
            <person name="Vavikolanu K."/>
            <person name="Mehta A."/>
            <person name="Aluvathingal J."/>
            <person name="Nadendla S."/>
            <person name="Lowell S."/>
            <person name="Myers T."/>
            <person name="Yan Y."/>
            <person name="Sichtig H."/>
        </authorList>
    </citation>
    <scope>NUCLEOTIDE SEQUENCE [LARGE SCALE GENOMIC DNA]</scope>
    <source>
        <strain evidence="3 4">FDAARGOS_907</strain>
    </source>
</reference>
<dbReference type="PANTHER" id="PTHR13847:SF287">
    <property type="entry name" value="FAD-DEPENDENT OXIDOREDUCTASE DOMAIN-CONTAINING PROTEIN 1"/>
    <property type="match status" value="1"/>
</dbReference>
<dbReference type="Proteomes" id="UP000594967">
    <property type="component" value="Chromosome"/>
</dbReference>
<dbReference type="Gene3D" id="3.30.9.10">
    <property type="entry name" value="D-Amino Acid Oxidase, subunit A, domain 2"/>
    <property type="match status" value="1"/>
</dbReference>
<dbReference type="SUPFAM" id="SSF51905">
    <property type="entry name" value="FAD/NAD(P)-binding domain"/>
    <property type="match status" value="1"/>
</dbReference>
<evidence type="ECO:0000259" key="2">
    <source>
        <dbReference type="Pfam" id="PF01266"/>
    </source>
</evidence>
<evidence type="ECO:0000313" key="3">
    <source>
        <dbReference type="EMBL" id="QPS21428.1"/>
    </source>
</evidence>
<gene>
    <name evidence="3" type="ORF">I6G64_03115</name>
</gene>
<evidence type="ECO:0000256" key="1">
    <source>
        <dbReference type="ARBA" id="ARBA00023002"/>
    </source>
</evidence>
<evidence type="ECO:0000313" key="4">
    <source>
        <dbReference type="Proteomes" id="UP000594967"/>
    </source>
</evidence>
<proteinExistence type="predicted"/>
<dbReference type="Pfam" id="PF01266">
    <property type="entry name" value="DAO"/>
    <property type="match status" value="1"/>
</dbReference>
<dbReference type="Gene3D" id="3.50.50.60">
    <property type="entry name" value="FAD/NAD(P)-binding domain"/>
    <property type="match status" value="1"/>
</dbReference>
<name>A0A7T2STP6_SERPL</name>
<keyword evidence="1" id="KW-0560">Oxidoreductase</keyword>
<dbReference type="SUPFAM" id="SSF54373">
    <property type="entry name" value="FAD-linked reductases, C-terminal domain"/>
    <property type="match status" value="1"/>
</dbReference>
<feature type="domain" description="FAD dependent oxidoreductase" evidence="2">
    <location>
        <begin position="10"/>
        <end position="348"/>
    </location>
</feature>
<accession>A0A7T2STP6</accession>
<dbReference type="PANTHER" id="PTHR13847">
    <property type="entry name" value="SARCOSINE DEHYDROGENASE-RELATED"/>
    <property type="match status" value="1"/>
</dbReference>
<sequence length="374" mass="39876">MKAVGRCAEAIVVGAGIIGAACAWRLAQEGHQVLLVDNQRPGATAAGMGHLVCMDDNPAELALSAYSLQLWRGVLERLPESCAWRGCGTLWLAEREDEMAIAERKQRRMAEYGVLSETLSAAQIARLEPMLRPGLAGGLQVPGDGIVYAPNVARWLQVDAGSAIRVIADEVVMLEEQAVVLASGKRLTAPVVVLACGLQADRLLAQPLLKAKKGHLAITDRYPQRVRHQLVELGYGASAHASGGTSVAFNVQARPTGQLLIGSSRQFDSPDADIDLPLLAAMLMRAEAFLPALAQLNIIRCWTGLRAASADGLPLLGPHPQHRWLWLALGHEGLGVTTALGSAALIAAQIQHHRPAIDDTPYLAARVFSEVLSV</sequence>
<protein>
    <submittedName>
        <fullName evidence="3">FAD-binding oxidoreductase</fullName>
    </submittedName>
</protein>
<organism evidence="3 4">
    <name type="scientific">Serratia plymuthica</name>
    <dbReference type="NCBI Taxonomy" id="82996"/>
    <lineage>
        <taxon>Bacteria</taxon>
        <taxon>Pseudomonadati</taxon>
        <taxon>Pseudomonadota</taxon>
        <taxon>Gammaproteobacteria</taxon>
        <taxon>Enterobacterales</taxon>
        <taxon>Yersiniaceae</taxon>
        <taxon>Serratia</taxon>
    </lineage>
</organism>
<dbReference type="EMBL" id="CP065673">
    <property type="protein sequence ID" value="QPS21428.1"/>
    <property type="molecule type" value="Genomic_DNA"/>
</dbReference>
<keyword evidence="4" id="KW-1185">Reference proteome</keyword>
<dbReference type="InterPro" id="IPR006076">
    <property type="entry name" value="FAD-dep_OxRdtase"/>
</dbReference>
<dbReference type="PROSITE" id="PS51257">
    <property type="entry name" value="PROKAR_LIPOPROTEIN"/>
    <property type="match status" value="1"/>
</dbReference>
<dbReference type="RefSeq" id="WP_063199257.1">
    <property type="nucleotide sequence ID" value="NZ_CAMITG010000003.1"/>
</dbReference>